<dbReference type="OrthoDB" id="4104638at2"/>
<dbReference type="PANTHER" id="PTHR36973">
    <property type="entry name" value="SLL1456 PROTEIN-RELATED"/>
    <property type="match status" value="1"/>
</dbReference>
<dbReference type="InterPro" id="IPR029063">
    <property type="entry name" value="SAM-dependent_MTases_sf"/>
</dbReference>
<evidence type="ECO:0000259" key="1">
    <source>
        <dbReference type="Pfam" id="PF05050"/>
    </source>
</evidence>
<proteinExistence type="predicted"/>
<evidence type="ECO:0000313" key="2">
    <source>
        <dbReference type="EMBL" id="RRC99984.1"/>
    </source>
</evidence>
<dbReference type="InterPro" id="IPR053188">
    <property type="entry name" value="FkbM_Methyltransferase"/>
</dbReference>
<dbReference type="EMBL" id="RQXV01000003">
    <property type="protein sequence ID" value="RRC99984.1"/>
    <property type="molecule type" value="Genomic_DNA"/>
</dbReference>
<dbReference type="PANTHER" id="PTHR36973:SF4">
    <property type="entry name" value="NODULATION PROTEIN"/>
    <property type="match status" value="1"/>
</dbReference>
<dbReference type="NCBIfam" id="TIGR01444">
    <property type="entry name" value="fkbM_fam"/>
    <property type="match status" value="1"/>
</dbReference>
<protein>
    <submittedName>
        <fullName evidence="2">FkbM family methyltransferase</fullName>
    </submittedName>
</protein>
<dbReference type="RefSeq" id="WP_124925455.1">
    <property type="nucleotide sequence ID" value="NZ_BMOH01000005.1"/>
</dbReference>
<sequence length="240" mass="27167">MGLKYEISKFIGGFRTNLPKDKSISRVLSRRKRLLYSYGIDTVLDIGANSGQFAVQMRRRLGYTNRILSFEPLSSAFELLKKRTENDSGWQAYNFALGETEEQRSINIAGNSCSSSLLNMLSSHIESAPKSEYTGVEIIEMKSLDSVFDGLCDKTNKIYMKIDTQGYESMVLKGAEKSLENINTIQLEMSLIPLYEGELLFNDMCQLMNEKGYRLVGIEPGFTDKKSGELLQVDGIFHRF</sequence>
<comment type="caution">
    <text evidence="2">The sequence shown here is derived from an EMBL/GenBank/DDBJ whole genome shotgun (WGS) entry which is preliminary data.</text>
</comment>
<keyword evidence="2" id="KW-0808">Transferase</keyword>
<dbReference type="AlphaFoldDB" id="A0A3P1SSX2"/>
<dbReference type="GO" id="GO:0032259">
    <property type="term" value="P:methylation"/>
    <property type="evidence" value="ECO:0007669"/>
    <property type="project" value="UniProtKB-KW"/>
</dbReference>
<organism evidence="2 3">
    <name type="scientific">Amphritea balenae</name>
    <dbReference type="NCBI Taxonomy" id="452629"/>
    <lineage>
        <taxon>Bacteria</taxon>
        <taxon>Pseudomonadati</taxon>
        <taxon>Pseudomonadota</taxon>
        <taxon>Gammaproteobacteria</taxon>
        <taxon>Oceanospirillales</taxon>
        <taxon>Oceanospirillaceae</taxon>
        <taxon>Amphritea</taxon>
    </lineage>
</organism>
<dbReference type="SUPFAM" id="SSF53335">
    <property type="entry name" value="S-adenosyl-L-methionine-dependent methyltransferases"/>
    <property type="match status" value="1"/>
</dbReference>
<dbReference type="Gene3D" id="3.40.50.150">
    <property type="entry name" value="Vaccinia Virus protein VP39"/>
    <property type="match status" value="1"/>
</dbReference>
<accession>A0A3P1SSX2</accession>
<evidence type="ECO:0000313" key="3">
    <source>
        <dbReference type="Proteomes" id="UP000267535"/>
    </source>
</evidence>
<feature type="domain" description="Methyltransferase FkbM" evidence="1">
    <location>
        <begin position="45"/>
        <end position="215"/>
    </location>
</feature>
<dbReference type="Pfam" id="PF05050">
    <property type="entry name" value="Methyltransf_21"/>
    <property type="match status" value="1"/>
</dbReference>
<gene>
    <name evidence="2" type="ORF">EHS89_07155</name>
</gene>
<keyword evidence="2" id="KW-0489">Methyltransferase</keyword>
<dbReference type="InterPro" id="IPR006342">
    <property type="entry name" value="FkbM_mtfrase"/>
</dbReference>
<keyword evidence="3" id="KW-1185">Reference proteome</keyword>
<dbReference type="GO" id="GO:0008171">
    <property type="term" value="F:O-methyltransferase activity"/>
    <property type="evidence" value="ECO:0007669"/>
    <property type="project" value="TreeGrafter"/>
</dbReference>
<name>A0A3P1SSX2_9GAMM</name>
<reference evidence="2 3" key="1">
    <citation type="submission" date="2018-11" db="EMBL/GenBank/DDBJ databases">
        <title>The draft genome sequence of Amphritea balenae JAMM 1525T.</title>
        <authorList>
            <person name="Fang Z."/>
            <person name="Zhang Y."/>
            <person name="Han X."/>
        </authorList>
    </citation>
    <scope>NUCLEOTIDE SEQUENCE [LARGE SCALE GENOMIC DNA]</scope>
    <source>
        <strain evidence="2 3">JAMM 1525</strain>
    </source>
</reference>
<dbReference type="Proteomes" id="UP000267535">
    <property type="component" value="Unassembled WGS sequence"/>
</dbReference>